<name>A0AA88QAC9_9TELE</name>
<organism evidence="2 3">
    <name type="scientific">Cirrhinus molitorella</name>
    <name type="common">mud carp</name>
    <dbReference type="NCBI Taxonomy" id="172907"/>
    <lineage>
        <taxon>Eukaryota</taxon>
        <taxon>Metazoa</taxon>
        <taxon>Chordata</taxon>
        <taxon>Craniata</taxon>
        <taxon>Vertebrata</taxon>
        <taxon>Euteleostomi</taxon>
        <taxon>Actinopterygii</taxon>
        <taxon>Neopterygii</taxon>
        <taxon>Teleostei</taxon>
        <taxon>Ostariophysi</taxon>
        <taxon>Cypriniformes</taxon>
        <taxon>Cyprinidae</taxon>
        <taxon>Labeoninae</taxon>
        <taxon>Labeonini</taxon>
        <taxon>Cirrhinus</taxon>
    </lineage>
</organism>
<feature type="compositionally biased region" description="Basic and acidic residues" evidence="1">
    <location>
        <begin position="55"/>
        <end position="67"/>
    </location>
</feature>
<gene>
    <name evidence="2" type="ORF">Q8A67_006340</name>
</gene>
<dbReference type="EMBL" id="JAUYZG010000005">
    <property type="protein sequence ID" value="KAK2907355.1"/>
    <property type="molecule type" value="Genomic_DNA"/>
</dbReference>
<comment type="caution">
    <text evidence="2">The sequence shown here is derived from an EMBL/GenBank/DDBJ whole genome shotgun (WGS) entry which is preliminary data.</text>
</comment>
<dbReference type="AlphaFoldDB" id="A0AA88QAC9"/>
<reference evidence="2" key="1">
    <citation type="submission" date="2023-08" db="EMBL/GenBank/DDBJ databases">
        <title>Chromosome-level Genome Assembly of mud carp (Cirrhinus molitorella).</title>
        <authorList>
            <person name="Liu H."/>
        </authorList>
    </citation>
    <scope>NUCLEOTIDE SEQUENCE</scope>
    <source>
        <strain evidence="2">Prfri</strain>
        <tissue evidence="2">Muscle</tissue>
    </source>
</reference>
<sequence>MEGAMKGVAKPASNSFGSRSGADSRSDSPFSFVDDASLEKSCNSMEVPLPLMSGDEEKSTAFKDLMK</sequence>
<evidence type="ECO:0000313" key="3">
    <source>
        <dbReference type="Proteomes" id="UP001187343"/>
    </source>
</evidence>
<evidence type="ECO:0000313" key="2">
    <source>
        <dbReference type="EMBL" id="KAK2907355.1"/>
    </source>
</evidence>
<protein>
    <submittedName>
        <fullName evidence="2">Uncharacterized protein</fullName>
    </submittedName>
</protein>
<feature type="region of interest" description="Disordered" evidence="1">
    <location>
        <begin position="1"/>
        <end position="33"/>
    </location>
</feature>
<evidence type="ECO:0000256" key="1">
    <source>
        <dbReference type="SAM" id="MobiDB-lite"/>
    </source>
</evidence>
<dbReference type="Proteomes" id="UP001187343">
    <property type="component" value="Unassembled WGS sequence"/>
</dbReference>
<proteinExistence type="predicted"/>
<feature type="region of interest" description="Disordered" evidence="1">
    <location>
        <begin position="47"/>
        <end position="67"/>
    </location>
</feature>
<accession>A0AA88QAC9</accession>
<keyword evidence="3" id="KW-1185">Reference proteome</keyword>